<dbReference type="Proteomes" id="UP000023152">
    <property type="component" value="Unassembled WGS sequence"/>
</dbReference>
<dbReference type="EMBL" id="ASPP01025328">
    <property type="protein sequence ID" value="ETO08135.1"/>
    <property type="molecule type" value="Genomic_DNA"/>
</dbReference>
<comment type="caution">
    <text evidence="1">The sequence shown here is derived from an EMBL/GenBank/DDBJ whole genome shotgun (WGS) entry which is preliminary data.</text>
</comment>
<sequence length="311" mass="36167">MLIKQNQKQITTITKMNKTIAEEWSGRIHLIFLNEINTSVLKEVFCDHSLKGREFPANVVSINVNKYYIDDLDKEMGDIWLVARVRLATIYCTHYHQFMVEQIRLFGQTAIRKRIENFGNTQICLHWLHFCVSKILNVILSKKKFIWSSKNHINISNSSKHGTEQLCYVRKLEVSPGIALNLAFRENFFVILVALVTKTPTIVHLQHIRNTYQFEQTSQKIISSGASLYDSIMKDHDSSPFKFDFFGYRDFYSLCSYLNPPSKDRATNTMNINTTNTMNTMQTYKNANTHIDTSMNIHRNKKDTKMTATNT</sequence>
<evidence type="ECO:0000313" key="1">
    <source>
        <dbReference type="EMBL" id="ETO08135.1"/>
    </source>
</evidence>
<dbReference type="OrthoDB" id="447708at2759"/>
<keyword evidence="2" id="KW-1185">Reference proteome</keyword>
<reference evidence="1 2" key="1">
    <citation type="journal article" date="2013" name="Curr. Biol.">
        <title>The Genome of the Foraminiferan Reticulomyxa filosa.</title>
        <authorList>
            <person name="Glockner G."/>
            <person name="Hulsmann N."/>
            <person name="Schleicher M."/>
            <person name="Noegel A.A."/>
            <person name="Eichinger L."/>
            <person name="Gallinger C."/>
            <person name="Pawlowski J."/>
            <person name="Sierra R."/>
            <person name="Euteneuer U."/>
            <person name="Pillet L."/>
            <person name="Moustafa A."/>
            <person name="Platzer M."/>
            <person name="Groth M."/>
            <person name="Szafranski K."/>
            <person name="Schliwa M."/>
        </authorList>
    </citation>
    <scope>NUCLEOTIDE SEQUENCE [LARGE SCALE GENOMIC DNA]</scope>
</reference>
<gene>
    <name evidence="1" type="ORF">RFI_29257</name>
</gene>
<accession>X6M524</accession>
<name>X6M524_RETFI</name>
<evidence type="ECO:0000313" key="2">
    <source>
        <dbReference type="Proteomes" id="UP000023152"/>
    </source>
</evidence>
<organism evidence="1 2">
    <name type="scientific">Reticulomyxa filosa</name>
    <dbReference type="NCBI Taxonomy" id="46433"/>
    <lineage>
        <taxon>Eukaryota</taxon>
        <taxon>Sar</taxon>
        <taxon>Rhizaria</taxon>
        <taxon>Retaria</taxon>
        <taxon>Foraminifera</taxon>
        <taxon>Monothalamids</taxon>
        <taxon>Reticulomyxidae</taxon>
        <taxon>Reticulomyxa</taxon>
    </lineage>
</organism>
<dbReference type="AlphaFoldDB" id="X6M524"/>
<proteinExistence type="predicted"/>
<protein>
    <submittedName>
        <fullName evidence="1">Uncharacterized protein</fullName>
    </submittedName>
</protein>